<dbReference type="InterPro" id="IPR041413">
    <property type="entry name" value="MLTR_LBD"/>
</dbReference>
<dbReference type="PANTHER" id="PTHR35010:SF2">
    <property type="entry name" value="BLL4672 PROTEIN"/>
    <property type="match status" value="1"/>
</dbReference>
<dbReference type="InterPro" id="IPR010982">
    <property type="entry name" value="Lambda_DNA-bd_dom_sf"/>
</dbReference>
<dbReference type="SMART" id="SM00530">
    <property type="entry name" value="HTH_XRE"/>
    <property type="match status" value="1"/>
</dbReference>
<dbReference type="Pfam" id="PF17765">
    <property type="entry name" value="MLTR_LBD"/>
    <property type="match status" value="1"/>
</dbReference>
<dbReference type="Gene3D" id="3.30.450.180">
    <property type="match status" value="1"/>
</dbReference>
<accession>A0A6P1CXM0</accession>
<evidence type="ECO:0000313" key="3">
    <source>
        <dbReference type="Proteomes" id="UP000471166"/>
    </source>
</evidence>
<evidence type="ECO:0000313" key="2">
    <source>
        <dbReference type="EMBL" id="NEW34925.1"/>
    </source>
</evidence>
<dbReference type="AlphaFoldDB" id="A0A6P1CXM0"/>
<feature type="domain" description="HTH cro/C1-type" evidence="1">
    <location>
        <begin position="40"/>
        <end position="87"/>
    </location>
</feature>
<dbReference type="PROSITE" id="PS50943">
    <property type="entry name" value="HTH_CROC1"/>
    <property type="match status" value="1"/>
</dbReference>
<gene>
    <name evidence="2" type="ORF">GV791_20515</name>
</gene>
<dbReference type="GO" id="GO:0003677">
    <property type="term" value="F:DNA binding"/>
    <property type="evidence" value="ECO:0007669"/>
    <property type="project" value="InterPro"/>
</dbReference>
<dbReference type="SUPFAM" id="SSF47413">
    <property type="entry name" value="lambda repressor-like DNA-binding domains"/>
    <property type="match status" value="1"/>
</dbReference>
<dbReference type="EMBL" id="JAAGVB010000034">
    <property type="protein sequence ID" value="NEW34925.1"/>
    <property type="molecule type" value="Genomic_DNA"/>
</dbReference>
<sequence>MTGTINATQELGAFLRARRERLQPAELGLAIRKQSRRTPGLRREEVAELAGVSTDYIVRLEQGRGLRPSAEVLEALARALRLNLDETAYLFDLAQQRLPYCDKPATVPAATLVMLVEDLAPLPAMLVDHRYDILAWNREMSRLLLDIDALAPARRNTMWMCLMHPGMREFYLDRDQIIREGVADLRAAWAAHPDDGALAQMVADFTARSPEFAKAWAEHDVKVRGRGRKRLNHPVAGVITVDFEVLMPLQETDQRLIVYRAADAASQQGLDRLTLDALDVDRLPELQAARAAVAGRQPVAATGDGGTAPVAVERSA</sequence>
<dbReference type="InterPro" id="IPR001387">
    <property type="entry name" value="Cro/C1-type_HTH"/>
</dbReference>
<reference evidence="2 3" key="1">
    <citation type="submission" date="2020-01" db="EMBL/GenBank/DDBJ databases">
        <title>Genetics and antimicrobial susceptibilities of Nocardia species isolated from the soil; a comparison with species isolated from humans.</title>
        <authorList>
            <person name="Carrasco G."/>
            <person name="Monzon S."/>
            <person name="Sansegundo M."/>
            <person name="Garcia E."/>
            <person name="Garrido N."/>
            <person name="Medina M.J."/>
            <person name="Villalon P."/>
            <person name="Ramirez-Arocha A.C."/>
            <person name="Jimenez P."/>
            <person name="Cuesta I."/>
            <person name="Valdezate S."/>
        </authorList>
    </citation>
    <scope>NUCLEOTIDE SEQUENCE [LARGE SCALE GENOMIC DNA]</scope>
    <source>
        <strain evidence="2 3">CNM20110626</strain>
    </source>
</reference>
<proteinExistence type="predicted"/>
<dbReference type="PANTHER" id="PTHR35010">
    <property type="entry name" value="BLL4672 PROTEIN-RELATED"/>
    <property type="match status" value="1"/>
</dbReference>
<dbReference type="CDD" id="cd00093">
    <property type="entry name" value="HTH_XRE"/>
    <property type="match status" value="1"/>
</dbReference>
<dbReference type="Gene3D" id="1.10.260.40">
    <property type="entry name" value="lambda repressor-like DNA-binding domains"/>
    <property type="match status" value="1"/>
</dbReference>
<name>A0A6P1CXM0_9NOCA</name>
<organism evidence="2 3">
    <name type="scientific">Nocardia cyriacigeorgica</name>
    <dbReference type="NCBI Taxonomy" id="135487"/>
    <lineage>
        <taxon>Bacteria</taxon>
        <taxon>Bacillati</taxon>
        <taxon>Actinomycetota</taxon>
        <taxon>Actinomycetes</taxon>
        <taxon>Mycobacteriales</taxon>
        <taxon>Nocardiaceae</taxon>
        <taxon>Nocardia</taxon>
    </lineage>
</organism>
<dbReference type="Pfam" id="PF13560">
    <property type="entry name" value="HTH_31"/>
    <property type="match status" value="1"/>
</dbReference>
<dbReference type="Proteomes" id="UP000471166">
    <property type="component" value="Unassembled WGS sequence"/>
</dbReference>
<evidence type="ECO:0000259" key="1">
    <source>
        <dbReference type="PROSITE" id="PS50943"/>
    </source>
</evidence>
<comment type="caution">
    <text evidence="2">The sequence shown here is derived from an EMBL/GenBank/DDBJ whole genome shotgun (WGS) entry which is preliminary data.</text>
</comment>
<protein>
    <submittedName>
        <fullName evidence="2">Helix-turn-helix transcriptional regulator</fullName>
    </submittedName>
</protein>
<dbReference type="RefSeq" id="WP_163846029.1">
    <property type="nucleotide sequence ID" value="NZ_AP026975.1"/>
</dbReference>